<dbReference type="GO" id="GO:0050660">
    <property type="term" value="F:flavin adenine dinucleotide binding"/>
    <property type="evidence" value="ECO:0007669"/>
    <property type="project" value="InterPro"/>
</dbReference>
<sequence length="119" mass="12839">MFNTNNAGKGNETRVRSSSKFHEAYLKQPKNTSRLGDVILSAGALGSPQILLRSGIGPHEHLKKFNISVKVGLQGVGHGMQDNPSIAVFVDTMPAKRQPDAPSVVGITDDFRFIIQALV</sequence>
<proteinExistence type="predicted"/>
<organism evidence="6 7">
    <name type="scientific">Acer negundo</name>
    <name type="common">Box elder</name>
    <dbReference type="NCBI Taxonomy" id="4023"/>
    <lineage>
        <taxon>Eukaryota</taxon>
        <taxon>Viridiplantae</taxon>
        <taxon>Streptophyta</taxon>
        <taxon>Embryophyta</taxon>
        <taxon>Tracheophyta</taxon>
        <taxon>Spermatophyta</taxon>
        <taxon>Magnoliopsida</taxon>
        <taxon>eudicotyledons</taxon>
        <taxon>Gunneridae</taxon>
        <taxon>Pentapetalae</taxon>
        <taxon>rosids</taxon>
        <taxon>malvids</taxon>
        <taxon>Sapindales</taxon>
        <taxon>Sapindaceae</taxon>
        <taxon>Hippocastanoideae</taxon>
        <taxon>Acereae</taxon>
        <taxon>Acer</taxon>
    </lineage>
</organism>
<evidence type="ECO:0000259" key="5">
    <source>
        <dbReference type="PROSITE" id="PS00624"/>
    </source>
</evidence>
<dbReference type="Gene3D" id="3.50.50.60">
    <property type="entry name" value="FAD/NAD(P)-binding domain"/>
    <property type="match status" value="1"/>
</dbReference>
<name>A0AAD5IMV5_ACENE</name>
<comment type="cofactor">
    <cofactor evidence="1">
        <name>FAD</name>
        <dbReference type="ChEBI" id="CHEBI:57692"/>
    </cofactor>
</comment>
<dbReference type="PANTHER" id="PTHR45968">
    <property type="entry name" value="OSJNBA0019K04.7 PROTEIN"/>
    <property type="match status" value="1"/>
</dbReference>
<dbReference type="Gene3D" id="3.30.410.40">
    <property type="match status" value="1"/>
</dbReference>
<feature type="compositionally biased region" description="Basic and acidic residues" evidence="4">
    <location>
        <begin position="11"/>
        <end position="20"/>
    </location>
</feature>
<feature type="domain" description="Glucose-methanol-choline oxidoreductase N-terminal" evidence="5">
    <location>
        <begin position="43"/>
        <end position="57"/>
    </location>
</feature>
<dbReference type="PROSITE" id="PS00624">
    <property type="entry name" value="GMC_OXRED_2"/>
    <property type="match status" value="1"/>
</dbReference>
<feature type="region of interest" description="Disordered" evidence="4">
    <location>
        <begin position="1"/>
        <end position="20"/>
    </location>
</feature>
<reference evidence="6" key="1">
    <citation type="journal article" date="2022" name="Plant J.">
        <title>Strategies of tolerance reflected in two North American maple genomes.</title>
        <authorList>
            <person name="McEvoy S.L."/>
            <person name="Sezen U.U."/>
            <person name="Trouern-Trend A."/>
            <person name="McMahon S.M."/>
            <person name="Schaberg P.G."/>
            <person name="Yang J."/>
            <person name="Wegrzyn J.L."/>
            <person name="Swenson N.G."/>
        </authorList>
    </citation>
    <scope>NUCLEOTIDE SEQUENCE</scope>
    <source>
        <strain evidence="6">91603</strain>
    </source>
</reference>
<comment type="caution">
    <text evidence="6">The sequence shown here is derived from an EMBL/GenBank/DDBJ whole genome shotgun (WGS) entry which is preliminary data.</text>
</comment>
<evidence type="ECO:0000313" key="6">
    <source>
        <dbReference type="EMBL" id="KAI9170173.1"/>
    </source>
</evidence>
<evidence type="ECO:0000313" key="7">
    <source>
        <dbReference type="Proteomes" id="UP001064489"/>
    </source>
</evidence>
<dbReference type="AlphaFoldDB" id="A0AAD5IMV5"/>
<accession>A0AAD5IMV5</accession>
<dbReference type="PANTHER" id="PTHR45968:SF19">
    <property type="entry name" value="GLUCOSE-METHANOL-CHOLINE (GMC) OXIDOREDUCTASE FAMILY PROTEIN"/>
    <property type="match status" value="1"/>
</dbReference>
<dbReference type="InterPro" id="IPR000172">
    <property type="entry name" value="GMC_OxRdtase_N"/>
</dbReference>
<keyword evidence="3" id="KW-0274">FAD</keyword>
<gene>
    <name evidence="6" type="ORF">LWI28_023701</name>
</gene>
<dbReference type="EMBL" id="JAJSOW010000104">
    <property type="protein sequence ID" value="KAI9170173.1"/>
    <property type="molecule type" value="Genomic_DNA"/>
</dbReference>
<evidence type="ECO:0000256" key="3">
    <source>
        <dbReference type="ARBA" id="ARBA00022827"/>
    </source>
</evidence>
<protein>
    <recommendedName>
        <fullName evidence="5">Glucose-methanol-choline oxidoreductase N-terminal domain-containing protein</fullName>
    </recommendedName>
</protein>
<dbReference type="Pfam" id="PF00732">
    <property type="entry name" value="GMC_oxred_N"/>
    <property type="match status" value="1"/>
</dbReference>
<dbReference type="GO" id="GO:0016614">
    <property type="term" value="F:oxidoreductase activity, acting on CH-OH group of donors"/>
    <property type="evidence" value="ECO:0007669"/>
    <property type="project" value="InterPro"/>
</dbReference>
<dbReference type="InterPro" id="IPR051871">
    <property type="entry name" value="GMC_Oxidoreductase-Related"/>
</dbReference>
<reference evidence="6" key="2">
    <citation type="submission" date="2023-02" db="EMBL/GenBank/DDBJ databases">
        <authorList>
            <person name="Swenson N.G."/>
            <person name="Wegrzyn J.L."/>
            <person name="Mcevoy S.L."/>
        </authorList>
    </citation>
    <scope>NUCLEOTIDE SEQUENCE</scope>
    <source>
        <strain evidence="6">91603</strain>
        <tissue evidence="6">Leaf</tissue>
    </source>
</reference>
<keyword evidence="7" id="KW-1185">Reference proteome</keyword>
<dbReference type="InterPro" id="IPR036188">
    <property type="entry name" value="FAD/NAD-bd_sf"/>
</dbReference>
<evidence type="ECO:0000256" key="1">
    <source>
        <dbReference type="ARBA" id="ARBA00001974"/>
    </source>
</evidence>
<dbReference type="SUPFAM" id="SSF51905">
    <property type="entry name" value="FAD/NAD(P)-binding domain"/>
    <property type="match status" value="1"/>
</dbReference>
<keyword evidence="2" id="KW-0285">Flavoprotein</keyword>
<dbReference type="Proteomes" id="UP001064489">
    <property type="component" value="Chromosome 7"/>
</dbReference>
<evidence type="ECO:0000256" key="4">
    <source>
        <dbReference type="SAM" id="MobiDB-lite"/>
    </source>
</evidence>
<evidence type="ECO:0000256" key="2">
    <source>
        <dbReference type="ARBA" id="ARBA00022630"/>
    </source>
</evidence>